<evidence type="ECO:0000313" key="3">
    <source>
        <dbReference type="EMBL" id="ARP99482.1"/>
    </source>
</evidence>
<dbReference type="Gene3D" id="3.10.310.10">
    <property type="entry name" value="Diaminopimelate Epimerase, Chain A, domain 1"/>
    <property type="match status" value="2"/>
</dbReference>
<evidence type="ECO:0000313" key="4">
    <source>
        <dbReference type="Proteomes" id="UP000194137"/>
    </source>
</evidence>
<gene>
    <name evidence="3" type="ORF">CAK95_10595</name>
</gene>
<dbReference type="KEGG" id="psin:CAK95_10595"/>
<dbReference type="GO" id="GO:0016853">
    <property type="term" value="F:isomerase activity"/>
    <property type="evidence" value="ECO:0007669"/>
    <property type="project" value="UniProtKB-KW"/>
</dbReference>
<keyword evidence="2" id="KW-0413">Isomerase</keyword>
<dbReference type="Proteomes" id="UP000194137">
    <property type="component" value="Chromosome"/>
</dbReference>
<dbReference type="InterPro" id="IPR007400">
    <property type="entry name" value="PrpF-like"/>
</dbReference>
<accession>A0A1W6ZQ72</accession>
<reference evidence="3 4" key="1">
    <citation type="submission" date="2017-05" db="EMBL/GenBank/DDBJ databases">
        <title>Full genome sequence of Pseudorhodoplanes sinuspersici.</title>
        <authorList>
            <person name="Dastgheib S.M.M."/>
            <person name="Shavandi M."/>
            <person name="Tirandaz H."/>
        </authorList>
    </citation>
    <scope>NUCLEOTIDE SEQUENCE [LARGE SCALE GENOMIC DNA]</scope>
    <source>
        <strain evidence="3 4">RIPI110</strain>
    </source>
</reference>
<dbReference type="AlphaFoldDB" id="A0A1W6ZQ72"/>
<evidence type="ECO:0000256" key="2">
    <source>
        <dbReference type="ARBA" id="ARBA00023235"/>
    </source>
</evidence>
<dbReference type="NCBIfam" id="NF033377">
    <property type="entry name" value="OMA_tautomer"/>
    <property type="match status" value="1"/>
</dbReference>
<dbReference type="PANTHER" id="PTHR43709">
    <property type="entry name" value="ACONITATE ISOMERASE-RELATED"/>
    <property type="match status" value="1"/>
</dbReference>
<keyword evidence="4" id="KW-1185">Reference proteome</keyword>
<dbReference type="RefSeq" id="WP_086087891.1">
    <property type="nucleotide sequence ID" value="NZ_CP021112.1"/>
</dbReference>
<dbReference type="SUPFAM" id="SSF54506">
    <property type="entry name" value="Diaminopimelate epimerase-like"/>
    <property type="match status" value="2"/>
</dbReference>
<sequence>MSTRQSVKVPCVMMRGGTSRGPYFLADDLPSDPAARDAILISVMGAGHPLEIDGIGGGNPVTSKVAIVSRSKRPDADVDYLFAQVSVRERAVDTSPNCGNMLSGVGPFAIEAGLVPAKNGVTALRIFNVNTGKVIEVEVQTPNGRVTYIGDASISGVPGTAAPILMTFLDSAGSKTGALLPTGKPLDRFEGIDVSCVDAAMPVIIVRASDMGKTGYETYTELNADKNFFARLEKIRITAGTAMGIANVADKVIPKPIMIAPGKDGATLTVRYFMPHDCHPALAITGSVALASACATPGTLAAEMCGAVTLPATLSFAHPSGKLDVVADKGDGAAPKVSVVRTARRLFEGFAFAEVDSALLRQSERSAA</sequence>
<proteinExistence type="inferred from homology"/>
<dbReference type="InterPro" id="IPR047687">
    <property type="entry name" value="OMA_tautomer-like"/>
</dbReference>
<dbReference type="PANTHER" id="PTHR43709:SF3">
    <property type="entry name" value="ISOMERASE YBHH-RELATED"/>
    <property type="match status" value="1"/>
</dbReference>
<protein>
    <submittedName>
        <fullName evidence="3">4-oxalomesaconate tautomerase</fullName>
    </submittedName>
</protein>
<dbReference type="EMBL" id="CP021112">
    <property type="protein sequence ID" value="ARP99482.1"/>
    <property type="molecule type" value="Genomic_DNA"/>
</dbReference>
<evidence type="ECO:0000256" key="1">
    <source>
        <dbReference type="ARBA" id="ARBA00007673"/>
    </source>
</evidence>
<comment type="similarity">
    <text evidence="1">Belongs to the PrpF family.</text>
</comment>
<organism evidence="3 4">
    <name type="scientific">Pseudorhodoplanes sinuspersici</name>
    <dbReference type="NCBI Taxonomy" id="1235591"/>
    <lineage>
        <taxon>Bacteria</taxon>
        <taxon>Pseudomonadati</taxon>
        <taxon>Pseudomonadota</taxon>
        <taxon>Alphaproteobacteria</taxon>
        <taxon>Hyphomicrobiales</taxon>
        <taxon>Pseudorhodoplanes</taxon>
    </lineage>
</organism>
<dbReference type="OrthoDB" id="9779763at2"/>
<dbReference type="Pfam" id="PF04303">
    <property type="entry name" value="PrpF"/>
    <property type="match status" value="1"/>
</dbReference>
<name>A0A1W6ZQ72_9HYPH</name>
<dbReference type="STRING" id="1235591.CAK95_10595"/>